<reference evidence="3" key="1">
    <citation type="submission" date="2016-08" db="EMBL/GenBank/DDBJ databases">
        <authorList>
            <person name="Tokovenko B."/>
            <person name="Kalinowski J."/>
        </authorList>
    </citation>
    <scope>NUCLEOTIDE SEQUENCE [LARGE SCALE GENOMIC DNA]</scope>
    <source>
        <strain evidence="3">UTMC102</strain>
    </source>
</reference>
<dbReference type="EMBL" id="MCOK01000001">
    <property type="protein sequence ID" value="OOC56299.1"/>
    <property type="molecule type" value="Genomic_DNA"/>
</dbReference>
<reference evidence="1 4" key="3">
    <citation type="submission" date="2020-07" db="EMBL/GenBank/DDBJ databases">
        <title>Sequencing the genomes of 1000 actinobacteria strains.</title>
        <authorList>
            <person name="Klenk H.-P."/>
        </authorList>
    </citation>
    <scope>NUCLEOTIDE SEQUENCE [LARGE SCALE GENOMIC DNA]</scope>
    <source>
        <strain evidence="1 4">DSM 45278</strain>
    </source>
</reference>
<proteinExistence type="predicted"/>
<dbReference type="EMBL" id="JACCHL010000001">
    <property type="protein sequence ID" value="NYH52899.1"/>
    <property type="molecule type" value="Genomic_DNA"/>
</dbReference>
<dbReference type="Proteomes" id="UP000584931">
    <property type="component" value="Unassembled WGS sequence"/>
</dbReference>
<gene>
    <name evidence="1" type="ORF">HNR06_002488</name>
    <name evidence="2" type="ORF">NOSIN_22770</name>
</gene>
<accession>A0A1V3C731</accession>
<dbReference type="SUPFAM" id="SSF46785">
    <property type="entry name" value="Winged helix' DNA-binding domain"/>
    <property type="match status" value="1"/>
</dbReference>
<evidence type="ECO:0000313" key="4">
    <source>
        <dbReference type="Proteomes" id="UP000584931"/>
    </source>
</evidence>
<accession>A0A7Y9XBU4</accession>
<dbReference type="RefSeq" id="WP_077692739.1">
    <property type="nucleotide sequence ID" value="NZ_JACCHL010000001.1"/>
</dbReference>
<dbReference type="OrthoDB" id="8966183at2"/>
<keyword evidence="3" id="KW-1185">Reference proteome</keyword>
<name>A0A1V3C731_9ACTN</name>
<dbReference type="InterPro" id="IPR036388">
    <property type="entry name" value="WH-like_DNA-bd_sf"/>
</dbReference>
<dbReference type="Gene3D" id="1.10.10.10">
    <property type="entry name" value="Winged helix-like DNA-binding domain superfamily/Winged helix DNA-binding domain"/>
    <property type="match status" value="1"/>
</dbReference>
<protein>
    <submittedName>
        <fullName evidence="2">Uncharacterized protein</fullName>
    </submittedName>
</protein>
<comment type="caution">
    <text evidence="2">The sequence shown here is derived from an EMBL/GenBank/DDBJ whole genome shotgun (WGS) entry which is preliminary data.</text>
</comment>
<sequence length="93" mass="10090">MRAGRGGLLCDVAAVEVGGDHDRGDRGDDRQSDTGAGLVDRARVDGDGRAFQLRLTRKGRRVYFAASATLVEVFEQVTRENTLVTRLLATRTA</sequence>
<dbReference type="Proteomes" id="UP000189004">
    <property type="component" value="Unassembled WGS sequence"/>
</dbReference>
<dbReference type="AlphaFoldDB" id="A0A1V3C731"/>
<organism evidence="2 3">
    <name type="scientific">Nocardiopsis sinuspersici</name>
    <dbReference type="NCBI Taxonomy" id="501010"/>
    <lineage>
        <taxon>Bacteria</taxon>
        <taxon>Bacillati</taxon>
        <taxon>Actinomycetota</taxon>
        <taxon>Actinomycetes</taxon>
        <taxon>Streptosporangiales</taxon>
        <taxon>Nocardiopsidaceae</taxon>
        <taxon>Nocardiopsis</taxon>
    </lineage>
</organism>
<reference evidence="2" key="2">
    <citation type="submission" date="2016-08" db="EMBL/GenBank/DDBJ databases">
        <authorList>
            <person name="Seilhamer J.J."/>
        </authorList>
    </citation>
    <scope>NUCLEOTIDE SEQUENCE [LARGE SCALE GENOMIC DNA]</scope>
    <source>
        <strain evidence="2">UTMC102</strain>
    </source>
</reference>
<dbReference type="InterPro" id="IPR036390">
    <property type="entry name" value="WH_DNA-bd_sf"/>
</dbReference>
<evidence type="ECO:0000313" key="1">
    <source>
        <dbReference type="EMBL" id="NYH52899.1"/>
    </source>
</evidence>
<evidence type="ECO:0000313" key="3">
    <source>
        <dbReference type="Proteomes" id="UP000189004"/>
    </source>
</evidence>
<evidence type="ECO:0000313" key="2">
    <source>
        <dbReference type="EMBL" id="OOC56299.1"/>
    </source>
</evidence>